<keyword evidence="3" id="KW-1185">Reference proteome</keyword>
<dbReference type="EMBL" id="BJYU01000077">
    <property type="protein sequence ID" value="GEO16826.1"/>
    <property type="molecule type" value="Genomic_DNA"/>
</dbReference>
<dbReference type="Pfam" id="PF01894">
    <property type="entry name" value="YjbQ"/>
    <property type="match status" value="1"/>
</dbReference>
<dbReference type="AlphaFoldDB" id="A0A512BXZ4"/>
<protein>
    <recommendedName>
        <fullName evidence="4">Secondary thiamine-phosphate synthase enzyme</fullName>
    </recommendedName>
</protein>
<dbReference type="PANTHER" id="PTHR30615:SF8">
    <property type="entry name" value="UPF0047 PROTEIN C4A8.02C"/>
    <property type="match status" value="1"/>
</dbReference>
<evidence type="ECO:0008006" key="4">
    <source>
        <dbReference type="Google" id="ProtNLM"/>
    </source>
</evidence>
<dbReference type="Gene3D" id="2.60.120.460">
    <property type="entry name" value="YjbQ-like"/>
    <property type="match status" value="1"/>
</dbReference>
<comment type="caution">
    <text evidence="2">The sequence shown here is derived from an EMBL/GenBank/DDBJ whole genome shotgun (WGS) entry which is preliminary data.</text>
</comment>
<dbReference type="SUPFAM" id="SSF111038">
    <property type="entry name" value="YjbQ-like"/>
    <property type="match status" value="1"/>
</dbReference>
<dbReference type="RefSeq" id="WP_245439267.1">
    <property type="nucleotide sequence ID" value="NZ_BJYU01000077.1"/>
</dbReference>
<evidence type="ECO:0000313" key="3">
    <source>
        <dbReference type="Proteomes" id="UP000321085"/>
    </source>
</evidence>
<dbReference type="InterPro" id="IPR001602">
    <property type="entry name" value="UPF0047_YjbQ-like"/>
</dbReference>
<organism evidence="2 3">
    <name type="scientific">Microvirga aerophila</name>
    <dbReference type="NCBI Taxonomy" id="670291"/>
    <lineage>
        <taxon>Bacteria</taxon>
        <taxon>Pseudomonadati</taxon>
        <taxon>Pseudomonadota</taxon>
        <taxon>Alphaproteobacteria</taxon>
        <taxon>Hyphomicrobiales</taxon>
        <taxon>Methylobacteriaceae</taxon>
        <taxon>Microvirga</taxon>
    </lineage>
</organism>
<dbReference type="PIRSF" id="PIRSF004681">
    <property type="entry name" value="UCP004681"/>
    <property type="match status" value="1"/>
</dbReference>
<dbReference type="InterPro" id="IPR035917">
    <property type="entry name" value="YjbQ-like_sf"/>
</dbReference>
<proteinExistence type="inferred from homology"/>
<gene>
    <name evidence="2" type="ORF">MAE02_45220</name>
</gene>
<evidence type="ECO:0000313" key="2">
    <source>
        <dbReference type="EMBL" id="GEO16826.1"/>
    </source>
</evidence>
<dbReference type="Proteomes" id="UP000321085">
    <property type="component" value="Unassembled WGS sequence"/>
</dbReference>
<evidence type="ECO:0000256" key="1">
    <source>
        <dbReference type="ARBA" id="ARBA00005534"/>
    </source>
</evidence>
<dbReference type="NCBIfam" id="TIGR00149">
    <property type="entry name" value="TIGR00149_YjbQ"/>
    <property type="match status" value="1"/>
</dbReference>
<accession>A0A512BXZ4</accession>
<reference evidence="2 3" key="1">
    <citation type="submission" date="2019-07" db="EMBL/GenBank/DDBJ databases">
        <title>Whole genome shotgun sequence of Microvirga aerophila NBRC 106136.</title>
        <authorList>
            <person name="Hosoyama A."/>
            <person name="Uohara A."/>
            <person name="Ohji S."/>
            <person name="Ichikawa N."/>
        </authorList>
    </citation>
    <scope>NUCLEOTIDE SEQUENCE [LARGE SCALE GENOMIC DNA]</scope>
    <source>
        <strain evidence="2 3">NBRC 106136</strain>
    </source>
</reference>
<comment type="similarity">
    <text evidence="1">Belongs to the UPF0047 family.</text>
</comment>
<dbReference type="PANTHER" id="PTHR30615">
    <property type="entry name" value="UNCHARACTERIZED PROTEIN YJBQ-RELATED"/>
    <property type="match status" value="1"/>
</dbReference>
<sequence>MPAVETIAEGSVTQQVSGRLVVETPGQGFTDITDATARWVFGTGILQGLLTVFCRHTSASLVIQENADPDVLADLMTAFDRLAPRGASYVHATEGPDDMPAHIRSMLTGSGLSIPVMEGQMVLGTWQGLYLVEHRDRPHQRDIVFHLIGA</sequence>
<name>A0A512BXZ4_9HYPH</name>